<evidence type="ECO:0000259" key="15">
    <source>
        <dbReference type="Pfam" id="PF02542"/>
    </source>
</evidence>
<evidence type="ECO:0000313" key="16">
    <source>
        <dbReference type="EMBL" id="SER31789.1"/>
    </source>
</evidence>
<dbReference type="STRING" id="1855383.SAMN05216548_11523"/>
<evidence type="ECO:0000256" key="4">
    <source>
        <dbReference type="ARBA" id="ARBA00004709"/>
    </source>
</evidence>
<evidence type="ECO:0000313" key="17">
    <source>
        <dbReference type="Proteomes" id="UP000199647"/>
    </source>
</evidence>
<feature type="site" description="Transition state stabilizer" evidence="14">
    <location>
        <position position="271"/>
    </location>
</feature>
<accession>A0A1H9N801</accession>
<evidence type="ECO:0000256" key="13">
    <source>
        <dbReference type="ARBA" id="ARBA00023268"/>
    </source>
</evidence>
<dbReference type="InterPro" id="IPR034683">
    <property type="entry name" value="IspD/TarI"/>
</dbReference>
<feature type="binding site" evidence="14">
    <location>
        <position position="279"/>
    </location>
    <ligand>
        <name>a divalent metal cation</name>
        <dbReference type="ChEBI" id="CHEBI:60240"/>
    </ligand>
</feature>
<feature type="site" description="Positions MEP for the nucleophilic attack" evidence="14">
    <location>
        <position position="216"/>
    </location>
</feature>
<dbReference type="Pfam" id="PF01128">
    <property type="entry name" value="IspD"/>
    <property type="match status" value="1"/>
</dbReference>
<dbReference type="GO" id="GO:0050518">
    <property type="term" value="F:2-C-methyl-D-erythritol 4-phosphate cytidylyltransferase activity"/>
    <property type="evidence" value="ECO:0007669"/>
    <property type="project" value="UniProtKB-UniRule"/>
</dbReference>
<dbReference type="EC" id="4.6.1.12" evidence="14"/>
<dbReference type="GO" id="GO:0019288">
    <property type="term" value="P:isopentenyl diphosphate biosynthetic process, methylerythritol 4-phosphate pathway"/>
    <property type="evidence" value="ECO:0007669"/>
    <property type="project" value="UniProtKB-UniRule"/>
</dbReference>
<sequence length="397" mass="41400">MPEKTSSPEIVALIVAAGRGTRSGQSLPKQYVPVAGKPLLRRTIEALQAEQRIGTIAVVIHPGDRSLYDDAVVGLRGLLDPVPGGDTRQESVRLGLQALKAASPDIVLIHDAARPFVDAATTGRVIDSCIAGEAAIAALPVHETLKRSEDGVISGTVSRDALFSAQTPQGFPFAAILDAHEEAARRGETSLTDDAAVAAVAGLPVRIVAGDPANLKLTSAADFRAAETMVASRMQMETRTGQGFDVHAFAPGDSVIICGVTVPHTARLEGHSDADVGLHALTDAILGALADGDIGQHFPPSDPQWKGASSDRFLIHAGDLVRKAGGRIIHCDVTLICEAPKVGPHSVRMREAVAGMLGLDVRRVSVKATTSEKLGFTGRREGIASLATATIELPALP</sequence>
<comment type="catalytic activity">
    <reaction evidence="2 14">
        <text>2-C-methyl-D-erythritol 4-phosphate + CTP + H(+) = 4-CDP-2-C-methyl-D-erythritol + diphosphate</text>
        <dbReference type="Rhea" id="RHEA:13429"/>
        <dbReference type="ChEBI" id="CHEBI:15378"/>
        <dbReference type="ChEBI" id="CHEBI:33019"/>
        <dbReference type="ChEBI" id="CHEBI:37563"/>
        <dbReference type="ChEBI" id="CHEBI:57823"/>
        <dbReference type="ChEBI" id="CHEBI:58262"/>
        <dbReference type="EC" id="2.7.7.60"/>
    </reaction>
</comment>
<dbReference type="Gene3D" id="3.90.550.10">
    <property type="entry name" value="Spore Coat Polysaccharide Biosynthesis Protein SpsA, Chain A"/>
    <property type="match status" value="1"/>
</dbReference>
<keyword evidence="9 14" id="KW-0548">Nucleotidyltransferase</keyword>
<comment type="catalytic activity">
    <reaction evidence="1 14">
        <text>4-CDP-2-C-methyl-D-erythritol 2-phosphate = 2-C-methyl-D-erythritol 2,4-cyclic diphosphate + CMP</text>
        <dbReference type="Rhea" id="RHEA:23864"/>
        <dbReference type="ChEBI" id="CHEBI:57919"/>
        <dbReference type="ChEBI" id="CHEBI:58483"/>
        <dbReference type="ChEBI" id="CHEBI:60377"/>
        <dbReference type="EC" id="4.6.1.12"/>
    </reaction>
</comment>
<dbReference type="HAMAP" id="MF_00107">
    <property type="entry name" value="IspF"/>
    <property type="match status" value="1"/>
</dbReference>
<feature type="site" description="Transition state stabilizer" evidence="14">
    <location>
        <position position="370"/>
    </location>
</feature>
<protein>
    <recommendedName>
        <fullName evidence="14">Bifunctional enzyme IspD/IspF</fullName>
    </recommendedName>
    <domain>
        <recommendedName>
            <fullName evidence="14">2-C-methyl-D-erythritol 4-phosphate cytidylyltransferase</fullName>
            <ecNumber evidence="14">2.7.7.60</ecNumber>
        </recommendedName>
        <alternativeName>
            <fullName evidence="14">4-diphosphocytidyl-2C-methyl-D-erythritol synthase</fullName>
        </alternativeName>
        <alternativeName>
            <fullName evidence="14">MEP cytidylyltransferase</fullName>
            <shortName evidence="14">MCT</shortName>
        </alternativeName>
    </domain>
    <domain>
        <recommendedName>
            <fullName evidence="14">2-C-methyl-D-erythritol 2,4-cyclodiphosphate synthase</fullName>
            <shortName evidence="14">MECDP-synthase</shortName>
            <shortName evidence="14">MECPP-synthase</shortName>
            <shortName evidence="14">MECPS</shortName>
            <ecNumber evidence="14">4.6.1.12</ecNumber>
        </recommendedName>
    </domain>
</protein>
<evidence type="ECO:0000256" key="3">
    <source>
        <dbReference type="ARBA" id="ARBA00001968"/>
    </source>
</evidence>
<organism evidence="16 17">
    <name type="scientific">Faunimonas pinastri</name>
    <dbReference type="NCBI Taxonomy" id="1855383"/>
    <lineage>
        <taxon>Bacteria</taxon>
        <taxon>Pseudomonadati</taxon>
        <taxon>Pseudomonadota</taxon>
        <taxon>Alphaproteobacteria</taxon>
        <taxon>Hyphomicrobiales</taxon>
        <taxon>Afifellaceae</taxon>
        <taxon>Faunimonas</taxon>
    </lineage>
</organism>
<keyword evidence="11 14" id="KW-0414">Isoprene biosynthesis</keyword>
<evidence type="ECO:0000256" key="5">
    <source>
        <dbReference type="ARBA" id="ARBA00004787"/>
    </source>
</evidence>
<dbReference type="PANTHER" id="PTHR43181">
    <property type="entry name" value="2-C-METHYL-D-ERYTHRITOL 2,4-CYCLODIPHOSPHATE SYNTHASE, CHLOROPLASTIC"/>
    <property type="match status" value="1"/>
</dbReference>
<dbReference type="PROSITE" id="PS01295">
    <property type="entry name" value="ISPD"/>
    <property type="match status" value="1"/>
</dbReference>
<feature type="binding site" evidence="14">
    <location>
        <position position="379"/>
    </location>
    <ligand>
        <name>4-CDP-2-C-methyl-D-erythritol 2-phosphate</name>
        <dbReference type="ChEBI" id="CHEBI:57919"/>
    </ligand>
</feature>
<dbReference type="InterPro" id="IPR020555">
    <property type="entry name" value="MECDP_synthase_CS"/>
</dbReference>
<comment type="similarity">
    <text evidence="14">In the N-terminal section; belongs to the IspD/TarI cytidylyltransferase family. IspD subfamily.</text>
</comment>
<dbReference type="InterPro" id="IPR001228">
    <property type="entry name" value="IspD"/>
</dbReference>
<dbReference type="CDD" id="cd00554">
    <property type="entry name" value="MECDP_synthase"/>
    <property type="match status" value="1"/>
</dbReference>
<dbReference type="Gene3D" id="3.30.1330.50">
    <property type="entry name" value="2-C-methyl-D-erythritol 2,4-cyclodiphosphate synthase"/>
    <property type="match status" value="1"/>
</dbReference>
<dbReference type="FunFam" id="3.90.550.10:FF:000003">
    <property type="entry name" value="2-C-methyl-D-erythritol 4-phosphate cytidylyltransferase"/>
    <property type="match status" value="1"/>
</dbReference>
<feature type="site" description="Transition state stabilizer" evidence="14">
    <location>
        <position position="22"/>
    </location>
</feature>
<name>A0A1H9N801_9HYPH</name>
<dbReference type="InterPro" id="IPR003526">
    <property type="entry name" value="MECDP_synthase"/>
</dbReference>
<evidence type="ECO:0000256" key="11">
    <source>
        <dbReference type="ARBA" id="ARBA00023229"/>
    </source>
</evidence>
<dbReference type="InterPro" id="IPR029044">
    <property type="entry name" value="Nucleotide-diphossugar_trans"/>
</dbReference>
<comment type="similarity">
    <text evidence="7">Belongs to the IspD/TarI cytidylyltransferase family. IspD subfamily.</text>
</comment>
<dbReference type="EC" id="2.7.7.60" evidence="14"/>
<dbReference type="Pfam" id="PF02542">
    <property type="entry name" value="YgbB"/>
    <property type="match status" value="1"/>
</dbReference>
<comment type="similarity">
    <text evidence="14">In the C-terminal section; belongs to the IspF family.</text>
</comment>
<keyword evidence="10 14" id="KW-0479">Metal-binding</keyword>
<feature type="region of interest" description="2-C-methyl-D-erythritol 2,4-cyclodiphosphate synthase" evidence="14">
    <location>
        <begin position="239"/>
        <end position="397"/>
    </location>
</feature>
<feature type="binding site" evidence="14">
    <location>
        <begin position="245"/>
        <end position="247"/>
    </location>
    <ligand>
        <name>4-CDP-2-C-methyl-D-erythritol 2-phosphate</name>
        <dbReference type="ChEBI" id="CHEBI:57919"/>
    </ligand>
</feature>
<evidence type="ECO:0000256" key="9">
    <source>
        <dbReference type="ARBA" id="ARBA00022695"/>
    </source>
</evidence>
<comment type="function">
    <text evidence="14">Bifunctional enzyme that catalyzes the formation of 4-diphosphocytidyl-2-C-methyl-D-erythritol from CTP and 2-C-methyl-D-erythritol 4-phosphate (MEP) (IspD), and catalyzes the conversion of 4-diphosphocytidyl-2-C-methyl-D-erythritol 2-phosphate (CDP-ME2P) to 2-C-methyl-D-erythritol 2,4-cyclodiphosphate (ME-CPP) with a corresponding release of cytidine 5-monophosphate (CMP) (IspF).</text>
</comment>
<proteinExistence type="inferred from homology"/>
<evidence type="ECO:0000256" key="7">
    <source>
        <dbReference type="ARBA" id="ARBA00009789"/>
    </source>
</evidence>
<dbReference type="GO" id="GO:0016114">
    <property type="term" value="P:terpenoid biosynthetic process"/>
    <property type="evidence" value="ECO:0007669"/>
    <property type="project" value="InterPro"/>
</dbReference>
<feature type="binding site" evidence="14">
    <location>
        <position position="376"/>
    </location>
    <ligand>
        <name>4-CDP-2-C-methyl-D-erythritol 2-phosphate</name>
        <dbReference type="ChEBI" id="CHEBI:57919"/>
    </ligand>
</feature>
<dbReference type="NCBIfam" id="TIGR00151">
    <property type="entry name" value="ispF"/>
    <property type="match status" value="1"/>
</dbReference>
<dbReference type="GO" id="GO:0046872">
    <property type="term" value="F:metal ion binding"/>
    <property type="evidence" value="ECO:0007669"/>
    <property type="project" value="UniProtKB-KW"/>
</dbReference>
<gene>
    <name evidence="14" type="primary">ispDF</name>
    <name evidence="16" type="ORF">SAMN05216548_11523</name>
</gene>
<feature type="region of interest" description="2-C-methyl-D-erythritol 4-phosphate cytidylyltransferase" evidence="14">
    <location>
        <begin position="1"/>
        <end position="238"/>
    </location>
</feature>
<dbReference type="RefSeq" id="WP_092498727.1">
    <property type="nucleotide sequence ID" value="NZ_FOFG01000015.1"/>
</dbReference>
<feature type="binding site" evidence="14">
    <location>
        <begin position="271"/>
        <end position="272"/>
    </location>
    <ligand>
        <name>4-CDP-2-C-methyl-D-erythritol 2-phosphate</name>
        <dbReference type="ChEBI" id="CHEBI:57919"/>
    </ligand>
</feature>
<feature type="binding site" evidence="14">
    <location>
        <position position="245"/>
    </location>
    <ligand>
        <name>a divalent metal cation</name>
        <dbReference type="ChEBI" id="CHEBI:60240"/>
    </ligand>
</feature>
<dbReference type="EMBL" id="FOFG01000015">
    <property type="protein sequence ID" value="SER31789.1"/>
    <property type="molecule type" value="Genomic_DNA"/>
</dbReference>
<feature type="site" description="Positions MEP for the nucleophilic attack" evidence="14">
    <location>
        <position position="159"/>
    </location>
</feature>
<evidence type="ECO:0000256" key="6">
    <source>
        <dbReference type="ARBA" id="ARBA00008480"/>
    </source>
</evidence>
<dbReference type="AlphaFoldDB" id="A0A1H9N801"/>
<dbReference type="SUPFAM" id="SSF69765">
    <property type="entry name" value="IpsF-like"/>
    <property type="match status" value="1"/>
</dbReference>
<comment type="pathway">
    <text evidence="4 14">Isoprenoid biosynthesis; isopentenyl diphosphate biosynthesis via DXP pathway; isopentenyl diphosphate from 1-deoxy-D-xylulose 5-phosphate: step 4/6.</text>
</comment>
<evidence type="ECO:0000256" key="1">
    <source>
        <dbReference type="ARBA" id="ARBA00000200"/>
    </source>
</evidence>
<keyword evidence="12 14" id="KW-0456">Lyase</keyword>
<feature type="domain" description="2-C-methyl-D-erythritol 2,4-cyclodiphosphate synthase" evidence="15">
    <location>
        <begin position="239"/>
        <end position="391"/>
    </location>
</feature>
<dbReference type="InterPro" id="IPR018294">
    <property type="entry name" value="ISPD_synthase_CS"/>
</dbReference>
<evidence type="ECO:0000256" key="10">
    <source>
        <dbReference type="ARBA" id="ARBA00022723"/>
    </source>
</evidence>
<dbReference type="UniPathway" id="UPA00056">
    <property type="reaction ID" value="UER00093"/>
</dbReference>
<dbReference type="NCBIfam" id="TIGR00453">
    <property type="entry name" value="ispD"/>
    <property type="match status" value="1"/>
</dbReference>
<keyword evidence="8 14" id="KW-0808">Transferase</keyword>
<dbReference type="CDD" id="cd02516">
    <property type="entry name" value="CDP-ME_synthetase"/>
    <property type="match status" value="1"/>
</dbReference>
<dbReference type="NCBIfam" id="NF006899">
    <property type="entry name" value="PRK09382.1"/>
    <property type="match status" value="1"/>
</dbReference>
<feature type="binding site" evidence="14">
    <location>
        <position position="247"/>
    </location>
    <ligand>
        <name>a divalent metal cation</name>
        <dbReference type="ChEBI" id="CHEBI:60240"/>
    </ligand>
</feature>
<feature type="binding site" evidence="14">
    <location>
        <begin position="369"/>
        <end position="372"/>
    </location>
    <ligand>
        <name>4-CDP-2-C-methyl-D-erythritol 2-phosphate</name>
        <dbReference type="ChEBI" id="CHEBI:57919"/>
    </ligand>
</feature>
<dbReference type="HAMAP" id="MF_01520">
    <property type="entry name" value="IspDF"/>
    <property type="match status" value="1"/>
</dbReference>
<evidence type="ECO:0000256" key="12">
    <source>
        <dbReference type="ARBA" id="ARBA00023239"/>
    </source>
</evidence>
<dbReference type="OrthoDB" id="9804336at2"/>
<reference evidence="16 17" key="1">
    <citation type="submission" date="2016-10" db="EMBL/GenBank/DDBJ databases">
        <authorList>
            <person name="de Groot N.N."/>
        </authorList>
    </citation>
    <scope>NUCLEOTIDE SEQUENCE [LARGE SCALE GENOMIC DNA]</scope>
    <source>
        <strain evidence="16 17">A52C2</strain>
    </source>
</reference>
<dbReference type="InterPro" id="IPR026596">
    <property type="entry name" value="IspD/F"/>
</dbReference>
<dbReference type="HAMAP" id="MF_00108">
    <property type="entry name" value="IspD"/>
    <property type="match status" value="1"/>
</dbReference>
<dbReference type="Proteomes" id="UP000199647">
    <property type="component" value="Unassembled WGS sequence"/>
</dbReference>
<dbReference type="PANTHER" id="PTHR43181:SF1">
    <property type="entry name" value="2-C-METHYL-D-ERYTHRITOL 2,4-CYCLODIPHOSPHATE SYNTHASE, CHLOROPLASTIC"/>
    <property type="match status" value="1"/>
</dbReference>
<feature type="binding site" evidence="14">
    <location>
        <begin position="293"/>
        <end position="295"/>
    </location>
    <ligand>
        <name>4-CDP-2-C-methyl-D-erythritol 2-phosphate</name>
        <dbReference type="ChEBI" id="CHEBI:57919"/>
    </ligand>
</feature>
<dbReference type="InterPro" id="IPR036571">
    <property type="entry name" value="MECDP_synthase_sf"/>
</dbReference>
<evidence type="ECO:0000256" key="8">
    <source>
        <dbReference type="ARBA" id="ARBA00022679"/>
    </source>
</evidence>
<dbReference type="PROSITE" id="PS01350">
    <property type="entry name" value="ISPF"/>
    <property type="match status" value="1"/>
</dbReference>
<comment type="similarity">
    <text evidence="6">Belongs to the IspF family.</text>
</comment>
<feature type="site" description="Transition state stabilizer" evidence="14">
    <location>
        <position position="29"/>
    </location>
</feature>
<keyword evidence="13 14" id="KW-0511">Multifunctional enzyme</keyword>
<comment type="caution">
    <text evidence="14">Lacks conserved residue(s) required for the propagation of feature annotation.</text>
</comment>
<keyword evidence="17" id="KW-1185">Reference proteome</keyword>
<evidence type="ECO:0000256" key="14">
    <source>
        <dbReference type="HAMAP-Rule" id="MF_01520"/>
    </source>
</evidence>
<comment type="cofactor">
    <cofactor evidence="3 14">
        <name>a divalent metal cation</name>
        <dbReference type="ChEBI" id="CHEBI:60240"/>
    </cofactor>
</comment>
<dbReference type="SUPFAM" id="SSF53448">
    <property type="entry name" value="Nucleotide-diphospho-sugar transferases"/>
    <property type="match status" value="1"/>
</dbReference>
<comment type="pathway">
    <text evidence="5 14">Isoprenoid biosynthesis; isopentenyl diphosphate biosynthesis via DXP pathway; isopentenyl diphosphate from 1-deoxy-D-xylulose 5-phosphate: step 2/6.</text>
</comment>
<dbReference type="GO" id="GO:0008685">
    <property type="term" value="F:2-C-methyl-D-erythritol 2,4-cyclodiphosphate synthase activity"/>
    <property type="evidence" value="ECO:0007669"/>
    <property type="project" value="UniProtKB-UniRule"/>
</dbReference>
<evidence type="ECO:0000256" key="2">
    <source>
        <dbReference type="ARBA" id="ARBA00001282"/>
    </source>
</evidence>